<evidence type="ECO:0000313" key="8">
    <source>
        <dbReference type="EMBL" id="CEJ53656.1"/>
    </source>
</evidence>
<dbReference type="CDD" id="cd12148">
    <property type="entry name" value="fungal_TF_MHR"/>
    <property type="match status" value="1"/>
</dbReference>
<dbReference type="Gene3D" id="4.10.240.10">
    <property type="entry name" value="Zn(2)-C6 fungal-type DNA-binding domain"/>
    <property type="match status" value="1"/>
</dbReference>
<name>A0A0F7TDQ3_PENBI</name>
<dbReference type="CDD" id="cd00067">
    <property type="entry name" value="GAL4"/>
    <property type="match status" value="1"/>
</dbReference>
<dbReference type="InterPro" id="IPR051089">
    <property type="entry name" value="prtT"/>
</dbReference>
<dbReference type="PANTHER" id="PTHR31845:SF10">
    <property type="entry name" value="ZN(II)2CYS6 TRANSCRIPTION FACTOR (EUROFUNG)"/>
    <property type="match status" value="1"/>
</dbReference>
<dbReference type="GO" id="GO:0008270">
    <property type="term" value="F:zinc ion binding"/>
    <property type="evidence" value="ECO:0007669"/>
    <property type="project" value="InterPro"/>
</dbReference>
<dbReference type="GO" id="GO:0005634">
    <property type="term" value="C:nucleus"/>
    <property type="evidence" value="ECO:0007669"/>
    <property type="project" value="UniProtKB-SubCell"/>
</dbReference>
<evidence type="ECO:0000313" key="9">
    <source>
        <dbReference type="Proteomes" id="UP000042958"/>
    </source>
</evidence>
<dbReference type="PROSITE" id="PS50048">
    <property type="entry name" value="ZN2_CY6_FUNGAL_2"/>
    <property type="match status" value="1"/>
</dbReference>
<protein>
    <recommendedName>
        <fullName evidence="7">Zn(2)-C6 fungal-type domain-containing protein</fullName>
    </recommendedName>
</protein>
<dbReference type="InterPro" id="IPR036864">
    <property type="entry name" value="Zn2-C6_fun-type_DNA-bd_sf"/>
</dbReference>
<dbReference type="SMART" id="SM00066">
    <property type="entry name" value="GAL4"/>
    <property type="match status" value="1"/>
</dbReference>
<dbReference type="PROSITE" id="PS00463">
    <property type="entry name" value="ZN2_CY6_FUNGAL_1"/>
    <property type="match status" value="1"/>
</dbReference>
<dbReference type="STRING" id="104259.A0A0F7TDQ3"/>
<keyword evidence="5" id="KW-0539">Nucleus</keyword>
<keyword evidence="2" id="KW-0805">Transcription regulation</keyword>
<evidence type="ECO:0000256" key="2">
    <source>
        <dbReference type="ARBA" id="ARBA00023015"/>
    </source>
</evidence>
<feature type="compositionally biased region" description="Polar residues" evidence="6">
    <location>
        <begin position="79"/>
        <end position="92"/>
    </location>
</feature>
<proteinExistence type="predicted"/>
<feature type="region of interest" description="Disordered" evidence="6">
    <location>
        <begin position="79"/>
        <end position="99"/>
    </location>
</feature>
<accession>A0A0F7TDQ3</accession>
<keyword evidence="3" id="KW-0238">DNA-binding</keyword>
<dbReference type="GO" id="GO:0000981">
    <property type="term" value="F:DNA-binding transcription factor activity, RNA polymerase II-specific"/>
    <property type="evidence" value="ECO:0007669"/>
    <property type="project" value="InterPro"/>
</dbReference>
<dbReference type="SUPFAM" id="SSF57701">
    <property type="entry name" value="Zn2/Cys6 DNA-binding domain"/>
    <property type="match status" value="1"/>
</dbReference>
<evidence type="ECO:0000256" key="3">
    <source>
        <dbReference type="ARBA" id="ARBA00023125"/>
    </source>
</evidence>
<dbReference type="InterPro" id="IPR001138">
    <property type="entry name" value="Zn2Cys6_DnaBD"/>
</dbReference>
<keyword evidence="9" id="KW-1185">Reference proteome</keyword>
<reference evidence="9" key="1">
    <citation type="journal article" date="2015" name="Genome Announc.">
        <title>Draft genome sequence of the fungus Penicillium brasilianum MG11.</title>
        <authorList>
            <person name="Horn F."/>
            <person name="Linde J."/>
            <person name="Mattern D.J."/>
            <person name="Walther G."/>
            <person name="Guthke R."/>
            <person name="Brakhage A.A."/>
            <person name="Valiante V."/>
        </authorList>
    </citation>
    <scope>NUCLEOTIDE SEQUENCE [LARGE SCALE GENOMIC DNA]</scope>
    <source>
        <strain evidence="9">MG11</strain>
    </source>
</reference>
<dbReference type="GO" id="GO:0000976">
    <property type="term" value="F:transcription cis-regulatory region binding"/>
    <property type="evidence" value="ECO:0007669"/>
    <property type="project" value="TreeGrafter"/>
</dbReference>
<evidence type="ECO:0000256" key="1">
    <source>
        <dbReference type="ARBA" id="ARBA00004123"/>
    </source>
</evidence>
<organism evidence="8 9">
    <name type="scientific">Penicillium brasilianum</name>
    <dbReference type="NCBI Taxonomy" id="104259"/>
    <lineage>
        <taxon>Eukaryota</taxon>
        <taxon>Fungi</taxon>
        <taxon>Dikarya</taxon>
        <taxon>Ascomycota</taxon>
        <taxon>Pezizomycotina</taxon>
        <taxon>Eurotiomycetes</taxon>
        <taxon>Eurotiomycetidae</taxon>
        <taxon>Eurotiales</taxon>
        <taxon>Aspergillaceae</taxon>
        <taxon>Penicillium</taxon>
    </lineage>
</organism>
<evidence type="ECO:0000256" key="6">
    <source>
        <dbReference type="SAM" id="MobiDB-lite"/>
    </source>
</evidence>
<dbReference type="EMBL" id="CDHK01000001">
    <property type="protein sequence ID" value="CEJ53656.1"/>
    <property type="molecule type" value="Genomic_DNA"/>
</dbReference>
<dbReference type="OrthoDB" id="1600564at2759"/>
<evidence type="ECO:0000256" key="4">
    <source>
        <dbReference type="ARBA" id="ARBA00023163"/>
    </source>
</evidence>
<dbReference type="Pfam" id="PF00172">
    <property type="entry name" value="Zn_clus"/>
    <property type="match status" value="1"/>
</dbReference>
<feature type="domain" description="Zn(2)-C6 fungal-type" evidence="7">
    <location>
        <begin position="12"/>
        <end position="43"/>
    </location>
</feature>
<evidence type="ECO:0000259" key="7">
    <source>
        <dbReference type="PROSITE" id="PS50048"/>
    </source>
</evidence>
<gene>
    <name evidence="8" type="ORF">PMG11_00006</name>
</gene>
<dbReference type="Proteomes" id="UP000042958">
    <property type="component" value="Unassembled WGS sequence"/>
</dbReference>
<comment type="subcellular location">
    <subcellularLocation>
        <location evidence="1">Nucleus</location>
    </subcellularLocation>
</comment>
<dbReference type="AlphaFoldDB" id="A0A0F7TDQ3"/>
<keyword evidence="4" id="KW-0804">Transcription</keyword>
<sequence length="597" mass="65926">MSATAPAVKRRACVACTAVKAKCTPQNENMCQRCARLGKSCTYLDLPQTKRRHKPSPSRVDVLEKKVDQLMSQLAALTQQNRRTSPVNSNSFPDDLGSSHTTELHVADIPVLLEAANDPSHGVHPPTSSVLAGQPSIVDRGLLSEAEAERLLKTFQLELVYKFPFVVIAHNETAASLKAREPFLFLCVVAATIGSSHPMRRTVADEIMNHITQRLVAHSERNLELLRGLLVHSAWYSYPAERHHPRLLLLIQFCMSVLYDLGLHRKPSLNTDEQRALLGTYWLSVGLCSILGRPIVMKHDTRMDECIKSIASTEQLSDRWIAPFIHLQTFVAMMDDIHASIQPSGGRALVQVTRGTLQRQFDNVRAHVEKELLGCPSSIENLFRTEIKYVEIRLEELCLREELWIAEPGSTVRTTMLMGVAQRSKELIQAISNLPASEITQMTITTCARICAAVGYMPTAILAILKLIASTTDSAIEAQVRAIVDTAEYPSLITELANALETRLDGMSAAAKDADIVGSICSKMRLLARCYPHQIQAVIGFAPSQDARQDPSMMEAQANDIALTPSIWPSIYGDLGDTFPVDDVQWDSLLSNFTGSG</sequence>
<evidence type="ECO:0000256" key="5">
    <source>
        <dbReference type="ARBA" id="ARBA00023242"/>
    </source>
</evidence>
<dbReference type="PANTHER" id="PTHR31845">
    <property type="entry name" value="FINGER DOMAIN PROTEIN, PUTATIVE-RELATED"/>
    <property type="match status" value="1"/>
</dbReference>